<gene>
    <name evidence="3" type="ORF">DFR52_104396</name>
</gene>
<dbReference type="Proteomes" id="UP000246352">
    <property type="component" value="Unassembled WGS sequence"/>
</dbReference>
<proteinExistence type="predicted"/>
<protein>
    <submittedName>
        <fullName evidence="3">Glycosyltransferase involved in cell wall biosynthesis</fullName>
    </submittedName>
</protein>
<dbReference type="PANTHER" id="PTHR12526">
    <property type="entry name" value="GLYCOSYLTRANSFERASE"/>
    <property type="match status" value="1"/>
</dbReference>
<dbReference type="Gene3D" id="3.40.50.2000">
    <property type="entry name" value="Glycogen Phosphorylase B"/>
    <property type="match status" value="1"/>
</dbReference>
<accession>A0A317PGE8</accession>
<dbReference type="SUPFAM" id="SSF53756">
    <property type="entry name" value="UDP-Glycosyltransferase/glycogen phosphorylase"/>
    <property type="match status" value="1"/>
</dbReference>
<dbReference type="Pfam" id="PF13692">
    <property type="entry name" value="Glyco_trans_1_4"/>
    <property type="match status" value="1"/>
</dbReference>
<evidence type="ECO:0000256" key="2">
    <source>
        <dbReference type="ARBA" id="ARBA00022679"/>
    </source>
</evidence>
<dbReference type="OrthoDB" id="9807209at2"/>
<evidence type="ECO:0000256" key="1">
    <source>
        <dbReference type="ARBA" id="ARBA00022676"/>
    </source>
</evidence>
<dbReference type="EMBL" id="QGTR01000004">
    <property type="protein sequence ID" value="PWV99104.1"/>
    <property type="molecule type" value="Genomic_DNA"/>
</dbReference>
<dbReference type="GO" id="GO:0016757">
    <property type="term" value="F:glycosyltransferase activity"/>
    <property type="evidence" value="ECO:0007669"/>
    <property type="project" value="UniProtKB-KW"/>
</dbReference>
<organism evidence="3 4">
    <name type="scientific">Hoeflea marina</name>
    <dbReference type="NCBI Taxonomy" id="274592"/>
    <lineage>
        <taxon>Bacteria</taxon>
        <taxon>Pseudomonadati</taxon>
        <taxon>Pseudomonadota</taxon>
        <taxon>Alphaproteobacteria</taxon>
        <taxon>Hyphomicrobiales</taxon>
        <taxon>Rhizobiaceae</taxon>
        <taxon>Hoeflea</taxon>
    </lineage>
</organism>
<dbReference type="CDD" id="cd03801">
    <property type="entry name" value="GT4_PimA-like"/>
    <property type="match status" value="1"/>
</dbReference>
<keyword evidence="4" id="KW-1185">Reference proteome</keyword>
<keyword evidence="2 3" id="KW-0808">Transferase</keyword>
<dbReference type="AlphaFoldDB" id="A0A317PGE8"/>
<evidence type="ECO:0000313" key="3">
    <source>
        <dbReference type="EMBL" id="PWV99104.1"/>
    </source>
</evidence>
<evidence type="ECO:0000313" key="4">
    <source>
        <dbReference type="Proteomes" id="UP000246352"/>
    </source>
</evidence>
<reference evidence="3 4" key="1">
    <citation type="submission" date="2018-05" db="EMBL/GenBank/DDBJ databases">
        <title>Genomic Encyclopedia of Type Strains, Phase IV (KMG-IV): sequencing the most valuable type-strain genomes for metagenomic binning, comparative biology and taxonomic classification.</title>
        <authorList>
            <person name="Goeker M."/>
        </authorList>
    </citation>
    <scope>NUCLEOTIDE SEQUENCE [LARGE SCALE GENOMIC DNA]</scope>
    <source>
        <strain evidence="3 4">DSM 16791</strain>
    </source>
</reference>
<name>A0A317PGE8_9HYPH</name>
<dbReference type="PANTHER" id="PTHR12526:SF510">
    <property type="entry name" value="D-INOSITOL 3-PHOSPHATE GLYCOSYLTRANSFERASE"/>
    <property type="match status" value="1"/>
</dbReference>
<sequence>MSWIQITNTLSAEPAAGGEIRNHQLLGSLRKLGYAERIAMAALGDFPPKTSEWMIRQRFSTAQVKSLIAALQSNPPCLLLLEGASLVDLVQPLRSAFPHARIVIDFHNIESDLLRQMDISRLPAGARWSAGLLYGRRWRLARQAEFDAAIAADAIWACSEADAARARAMGLGGRIDVVPNPVPAWCEMLPAPDRTGAPAALFVGQLAYRPNKLAVRQLARRIMPGLLRRAPLATLVIAGRNAGSRMIKTLQRADGCHLVESPADLAPLYQAANMVLLPIRHGGGTRIKVIEALAVGRPIIATGLAVEGLGLVPGTHYLRAETSADFVRATLELAANPALSGALVAAGRAHVLAGHGEEAIDGAVRMAAAALMAADTATAR</sequence>
<dbReference type="RefSeq" id="WP_110033252.1">
    <property type="nucleotide sequence ID" value="NZ_QGTR01000004.1"/>
</dbReference>
<comment type="caution">
    <text evidence="3">The sequence shown here is derived from an EMBL/GenBank/DDBJ whole genome shotgun (WGS) entry which is preliminary data.</text>
</comment>
<keyword evidence="1" id="KW-0328">Glycosyltransferase</keyword>